<comment type="caution">
    <text evidence="6">The sequence shown here is derived from an EMBL/GenBank/DDBJ whole genome shotgun (WGS) entry which is preliminary data.</text>
</comment>
<keyword evidence="1" id="KW-0378">Hydrolase</keyword>
<evidence type="ECO:0000259" key="3">
    <source>
        <dbReference type="Pfam" id="PF13976"/>
    </source>
</evidence>
<evidence type="ECO:0000259" key="4">
    <source>
        <dbReference type="Pfam" id="PF22936"/>
    </source>
</evidence>
<feature type="region of interest" description="Disordered" evidence="2">
    <location>
        <begin position="34"/>
        <end position="56"/>
    </location>
</feature>
<dbReference type="InterPro" id="IPR025724">
    <property type="entry name" value="GAG-pre-integrase_dom"/>
</dbReference>
<reference evidence="6" key="2">
    <citation type="submission" date="2022-01" db="EMBL/GenBank/DDBJ databases">
        <authorList>
            <person name="Yamashiro T."/>
            <person name="Shiraishi A."/>
            <person name="Satake H."/>
            <person name="Nakayama K."/>
        </authorList>
    </citation>
    <scope>NUCLEOTIDE SEQUENCE</scope>
</reference>
<evidence type="ECO:0000259" key="5">
    <source>
        <dbReference type="Pfam" id="PF25597"/>
    </source>
</evidence>
<dbReference type="SUPFAM" id="SSF53098">
    <property type="entry name" value="Ribonuclease H-like"/>
    <property type="match status" value="1"/>
</dbReference>
<feature type="compositionally biased region" description="Polar residues" evidence="2">
    <location>
        <begin position="895"/>
        <end position="927"/>
    </location>
</feature>
<dbReference type="Pfam" id="PF25597">
    <property type="entry name" value="SH3_retrovirus"/>
    <property type="match status" value="1"/>
</dbReference>
<dbReference type="PANTHER" id="PTHR42648">
    <property type="entry name" value="TRANSPOSASE, PUTATIVE-RELATED"/>
    <property type="match status" value="1"/>
</dbReference>
<dbReference type="InterPro" id="IPR012337">
    <property type="entry name" value="RNaseH-like_sf"/>
</dbReference>
<protein>
    <submittedName>
        <fullName evidence="6">Ribonuclease H-like domain-containing protein</fullName>
    </submittedName>
</protein>
<keyword evidence="7" id="KW-1185">Reference proteome</keyword>
<accession>A0ABQ5D8N8</accession>
<evidence type="ECO:0000313" key="6">
    <source>
        <dbReference type="EMBL" id="GJT33219.1"/>
    </source>
</evidence>
<dbReference type="Pfam" id="PF13976">
    <property type="entry name" value="gag_pre-integrs"/>
    <property type="match status" value="1"/>
</dbReference>
<proteinExistence type="predicted"/>
<feature type="domain" description="Retrovirus-related Pol polyprotein from transposon TNT 1-94-like beta-barrel" evidence="4">
    <location>
        <begin position="517"/>
        <end position="588"/>
    </location>
</feature>
<evidence type="ECO:0000256" key="2">
    <source>
        <dbReference type="SAM" id="MobiDB-lite"/>
    </source>
</evidence>
<dbReference type="InterPro" id="IPR039537">
    <property type="entry name" value="Retrotran_Ty1/copia-like"/>
</dbReference>
<name>A0ABQ5D8N8_9ASTR</name>
<feature type="compositionally biased region" description="Low complexity" evidence="2">
    <location>
        <begin position="44"/>
        <end position="56"/>
    </location>
</feature>
<sequence length="1136" mass="128060">MDQTFDRLQKLITQLEIQGEVITQVDMNLKLLRRSSSTSQNPQNVSFVSSNSTNNNINTNEADNTAYGVSFAHTQSNPASGYNLSNAVICAFLATQPNSPQLAQEDLEQIDLDDLEEMEERLIEELYQVEEEYPTNFAFMAHTSSESSSSLDSKLFNKFKTRLGYNAASSTVASPAVESFVNSYEMLENSKNNKSRSDKGYHAVPSPFTGNFIPFKPDLTFMDEIVESENIDVITVVTPSNVKKVESNHESADVKNNGDAVEPKTVRKNSFRPPVIEDWNSDDDSEVEFIPNVKDKTVRPSTEKIKFVKSARETVEKVETSKQNKHYPRGNQRNWNNLMSQRLGSDFKMINKACFVCGSFEHLHYVCDKKVIRPVWNNSSRVNHKNFANKMTHPHPNRRFVPQAVLTRSGKINTAGASVNTAVRPVNTAGSKPTVNHPRPISNAYKKGYSQVTKPFNKYSANKNSIFNKKVNTVRVKDTTARDRAVVSENKEKGVNAVKASTCWGNPQQKEYKEKGVIDSGCSRHMTGNKCYLTEYEDYDGGFVSFGDGKGRISRKGKIKTGTLDFDNVYFCKELKYNLFSVSQICDKKNNVLFTDTKCLVLSSDFKLLDESQVLLRATIDESNLWHKRLGHINFKNMNKLVRGNLVRGLPLKPPNGVAERRNKTLIEAARTILVDSKLPTTFWTEAVNTACYVLNRVLVIKPHNKTPYELIRGRTPLIDFMKPFGCPVTILNTRDNLGKFDRKANEGLFVGYSVVSKAMRVFNKRTRIVEETLNIRFLENAPNVTGNGPDWLFNVDSLSKSMNYVLVVVGNQTNGIAGTRDNIIVGQVKKKTEPKQEYILIPFCTTNPLISQGPKDNEEDVGMKPTEVNESEASDKGKEDEQDTRSEFKRLLQQKKQTNNTSSFNTVGTPLSAAEPSSTNDALSSPVNAAKTFEEHLFEQFSPFKNAFTLPDVPNVSPMDDDTGIFAGAYDDEDVGGQADLNNLETTMHVNSIPTTRIDKDHPKDQIIGDLDLTIQTRRMTKISDEHAKVSYINKKRRTNHKDYQNCLFACFLFQKEPKKKVWTLVDLPNGKRAIGTKWVFKNKKDEKELLIEAIRLFLAYASYMGFPLVNQDGDTKGNMIYLQSEYQLEEVVGN</sequence>
<dbReference type="EMBL" id="BQNB010014860">
    <property type="protein sequence ID" value="GJT33219.1"/>
    <property type="molecule type" value="Genomic_DNA"/>
</dbReference>
<dbReference type="Proteomes" id="UP001151760">
    <property type="component" value="Unassembled WGS sequence"/>
</dbReference>
<dbReference type="InterPro" id="IPR057670">
    <property type="entry name" value="SH3_retrovirus"/>
</dbReference>
<dbReference type="InterPro" id="IPR054722">
    <property type="entry name" value="PolX-like_BBD"/>
</dbReference>
<evidence type="ECO:0000256" key="1">
    <source>
        <dbReference type="ARBA" id="ARBA00022670"/>
    </source>
</evidence>
<feature type="compositionally biased region" description="Basic and acidic residues" evidence="2">
    <location>
        <begin position="874"/>
        <end position="891"/>
    </location>
</feature>
<dbReference type="Gene3D" id="3.30.420.10">
    <property type="entry name" value="Ribonuclease H-like superfamily/Ribonuclease H"/>
    <property type="match status" value="1"/>
</dbReference>
<dbReference type="PANTHER" id="PTHR42648:SF32">
    <property type="entry name" value="RIBONUCLEASE H-LIKE DOMAIN, GAG-PRE-INTEGRASE DOMAIN PROTEIN-RELATED"/>
    <property type="match status" value="1"/>
</dbReference>
<organism evidence="6 7">
    <name type="scientific">Tanacetum coccineum</name>
    <dbReference type="NCBI Taxonomy" id="301880"/>
    <lineage>
        <taxon>Eukaryota</taxon>
        <taxon>Viridiplantae</taxon>
        <taxon>Streptophyta</taxon>
        <taxon>Embryophyta</taxon>
        <taxon>Tracheophyta</taxon>
        <taxon>Spermatophyta</taxon>
        <taxon>Magnoliopsida</taxon>
        <taxon>eudicotyledons</taxon>
        <taxon>Gunneridae</taxon>
        <taxon>Pentapetalae</taxon>
        <taxon>asterids</taxon>
        <taxon>campanulids</taxon>
        <taxon>Asterales</taxon>
        <taxon>Asteraceae</taxon>
        <taxon>Asteroideae</taxon>
        <taxon>Anthemideae</taxon>
        <taxon>Anthemidinae</taxon>
        <taxon>Tanacetum</taxon>
    </lineage>
</organism>
<feature type="compositionally biased region" description="Polar residues" evidence="2">
    <location>
        <begin position="34"/>
        <end position="43"/>
    </location>
</feature>
<feature type="region of interest" description="Disordered" evidence="2">
    <location>
        <begin position="851"/>
        <end position="927"/>
    </location>
</feature>
<feature type="domain" description="GAG-pre-integrase" evidence="3">
    <location>
        <begin position="609"/>
        <end position="652"/>
    </location>
</feature>
<dbReference type="Pfam" id="PF22936">
    <property type="entry name" value="Pol_BBD"/>
    <property type="match status" value="1"/>
</dbReference>
<feature type="domain" description="Retroviral polymerase SH3-like" evidence="5">
    <location>
        <begin position="727"/>
        <end position="782"/>
    </location>
</feature>
<keyword evidence="1" id="KW-0645">Protease</keyword>
<reference evidence="6" key="1">
    <citation type="journal article" date="2022" name="Int. J. Mol. Sci.">
        <title>Draft Genome of Tanacetum Coccineum: Genomic Comparison of Closely Related Tanacetum-Family Plants.</title>
        <authorList>
            <person name="Yamashiro T."/>
            <person name="Shiraishi A."/>
            <person name="Nakayama K."/>
            <person name="Satake H."/>
        </authorList>
    </citation>
    <scope>NUCLEOTIDE SEQUENCE</scope>
</reference>
<dbReference type="InterPro" id="IPR036397">
    <property type="entry name" value="RNaseH_sf"/>
</dbReference>
<gene>
    <name evidence="6" type="ORF">Tco_0923638</name>
</gene>
<evidence type="ECO:0000313" key="7">
    <source>
        <dbReference type="Proteomes" id="UP001151760"/>
    </source>
</evidence>